<protein>
    <recommendedName>
        <fullName evidence="2">Cob(I)yrinic acid a,c-diamide adenosyltransferase</fullName>
    </recommendedName>
</protein>
<name>X1NLR5_9ZZZZ</name>
<evidence type="ECO:0008006" key="2">
    <source>
        <dbReference type="Google" id="ProtNLM"/>
    </source>
</evidence>
<dbReference type="InterPro" id="IPR003724">
    <property type="entry name" value="CblAdoTrfase_CobA"/>
</dbReference>
<dbReference type="AlphaFoldDB" id="X1NLR5"/>
<dbReference type="GO" id="GO:0008817">
    <property type="term" value="F:corrinoid adenosyltransferase activity"/>
    <property type="evidence" value="ECO:0007669"/>
    <property type="project" value="InterPro"/>
</dbReference>
<evidence type="ECO:0000313" key="1">
    <source>
        <dbReference type="EMBL" id="GAI19629.1"/>
    </source>
</evidence>
<reference evidence="1" key="1">
    <citation type="journal article" date="2014" name="Front. Microbiol.">
        <title>High frequency of phylogenetically diverse reductive dehalogenase-homologous genes in deep subseafloor sedimentary metagenomes.</title>
        <authorList>
            <person name="Kawai M."/>
            <person name="Futagami T."/>
            <person name="Toyoda A."/>
            <person name="Takaki Y."/>
            <person name="Nishi S."/>
            <person name="Hori S."/>
            <person name="Arai W."/>
            <person name="Tsubouchi T."/>
            <person name="Morono Y."/>
            <person name="Uchiyama I."/>
            <person name="Ito T."/>
            <person name="Fujiyama A."/>
            <person name="Inagaki F."/>
            <person name="Takami H."/>
        </authorList>
    </citation>
    <scope>NUCLEOTIDE SEQUENCE</scope>
    <source>
        <strain evidence="1">Expedition CK06-06</strain>
    </source>
</reference>
<dbReference type="Gene3D" id="3.40.50.300">
    <property type="entry name" value="P-loop containing nucleotide triphosphate hydrolases"/>
    <property type="match status" value="1"/>
</dbReference>
<sequence length="206" mass="23352">ISKIVKSFINDVVLNLRINSYTKMIKNMNQSKLKEGLIQVYTGNGKGKTTAALGLALRAIGHDLKVIIIQFMKGSKNYGEVKAINKYLPQIKIEQYGLTSFVDKNNPSKKDIELAQNGLKRARRAIFSQLYDIVILDEINVAMDFNLISVEDILQLIEDKPPSVELVLTGRYVPEKIIEKADLVSEVKEIKHWFKKGVDTRKGIEY</sequence>
<dbReference type="GO" id="GO:0005524">
    <property type="term" value="F:ATP binding"/>
    <property type="evidence" value="ECO:0007669"/>
    <property type="project" value="InterPro"/>
</dbReference>
<dbReference type="SUPFAM" id="SSF52540">
    <property type="entry name" value="P-loop containing nucleoside triphosphate hydrolases"/>
    <property type="match status" value="1"/>
</dbReference>
<dbReference type="PIRSF" id="PIRSF015617">
    <property type="entry name" value="Adensltrnsf_CobA"/>
    <property type="match status" value="1"/>
</dbReference>
<organism evidence="1">
    <name type="scientific">marine sediment metagenome</name>
    <dbReference type="NCBI Taxonomy" id="412755"/>
    <lineage>
        <taxon>unclassified sequences</taxon>
        <taxon>metagenomes</taxon>
        <taxon>ecological metagenomes</taxon>
    </lineage>
</organism>
<feature type="non-terminal residue" evidence="1">
    <location>
        <position position="1"/>
    </location>
</feature>
<proteinExistence type="predicted"/>
<dbReference type="NCBIfam" id="NF004637">
    <property type="entry name" value="PRK05986.1"/>
    <property type="match status" value="1"/>
</dbReference>
<dbReference type="PANTHER" id="PTHR46638">
    <property type="entry name" value="CORRINOID ADENOSYLTRANSFERASE"/>
    <property type="match status" value="1"/>
</dbReference>
<dbReference type="NCBIfam" id="TIGR00708">
    <property type="entry name" value="cobA"/>
    <property type="match status" value="1"/>
</dbReference>
<dbReference type="EMBL" id="BARV01021053">
    <property type="protein sequence ID" value="GAI19629.1"/>
    <property type="molecule type" value="Genomic_DNA"/>
</dbReference>
<dbReference type="GO" id="GO:0009236">
    <property type="term" value="P:cobalamin biosynthetic process"/>
    <property type="evidence" value="ECO:0007669"/>
    <property type="project" value="InterPro"/>
</dbReference>
<dbReference type="PANTHER" id="PTHR46638:SF1">
    <property type="entry name" value="CORRINOID ADENOSYLTRANSFERASE"/>
    <property type="match status" value="1"/>
</dbReference>
<dbReference type="InterPro" id="IPR027417">
    <property type="entry name" value="P-loop_NTPase"/>
</dbReference>
<accession>X1NLR5</accession>
<gene>
    <name evidence="1" type="ORF">S06H3_34973</name>
</gene>
<dbReference type="CDD" id="cd00561">
    <property type="entry name" value="CobA_ACA"/>
    <property type="match status" value="1"/>
</dbReference>
<comment type="caution">
    <text evidence="1">The sequence shown here is derived from an EMBL/GenBank/DDBJ whole genome shotgun (WGS) entry which is preliminary data.</text>
</comment>
<dbReference type="Pfam" id="PF02572">
    <property type="entry name" value="CobA_CobO_BtuR"/>
    <property type="match status" value="1"/>
</dbReference>